<evidence type="ECO:0000256" key="1">
    <source>
        <dbReference type="ARBA" id="ARBA00022801"/>
    </source>
</evidence>
<keyword evidence="1" id="KW-0378">Hydrolase</keyword>
<evidence type="ECO:0000313" key="4">
    <source>
        <dbReference type="Proteomes" id="UP000077066"/>
    </source>
</evidence>
<keyword evidence="2" id="KW-0812">Transmembrane</keyword>
<dbReference type="Pfam" id="PF04203">
    <property type="entry name" value="Sortase"/>
    <property type="match status" value="1"/>
</dbReference>
<accession>A0A166F1V8</accession>
<keyword evidence="2" id="KW-0472">Membrane</keyword>
<dbReference type="RefSeq" id="WP_066970736.1">
    <property type="nucleotide sequence ID" value="NZ_LWMT01000035.1"/>
</dbReference>
<dbReference type="AlphaFoldDB" id="A0A166F1V8"/>
<feature type="transmembrane region" description="Helical" evidence="2">
    <location>
        <begin position="6"/>
        <end position="26"/>
    </location>
</feature>
<dbReference type="InterPro" id="IPR005754">
    <property type="entry name" value="Sortase"/>
</dbReference>
<evidence type="ECO:0000256" key="2">
    <source>
        <dbReference type="SAM" id="Phobius"/>
    </source>
</evidence>
<dbReference type="PATRIC" id="fig|55758.3.peg.300"/>
<dbReference type="Gene3D" id="2.40.260.10">
    <property type="entry name" value="Sortase"/>
    <property type="match status" value="1"/>
</dbReference>
<evidence type="ECO:0000313" key="3">
    <source>
        <dbReference type="EMBL" id="KZX17236.1"/>
    </source>
</evidence>
<keyword evidence="4" id="KW-1185">Reference proteome</keyword>
<feature type="transmembrane region" description="Helical" evidence="2">
    <location>
        <begin position="177"/>
        <end position="197"/>
    </location>
</feature>
<dbReference type="Proteomes" id="UP000077066">
    <property type="component" value="Unassembled WGS sequence"/>
</dbReference>
<dbReference type="STRING" id="55758.MBFIL_02690"/>
<dbReference type="GO" id="GO:0016787">
    <property type="term" value="F:hydrolase activity"/>
    <property type="evidence" value="ECO:0007669"/>
    <property type="project" value="UniProtKB-KW"/>
</dbReference>
<name>A0A166F1V8_9EURY</name>
<dbReference type="EMBL" id="LWMT01000035">
    <property type="protein sequence ID" value="KZX17236.1"/>
    <property type="molecule type" value="Genomic_DNA"/>
</dbReference>
<dbReference type="SUPFAM" id="SSF63817">
    <property type="entry name" value="Sortase"/>
    <property type="match status" value="1"/>
</dbReference>
<sequence>MKISTVVVIIALVFISLYVVQEVAYFSEKIVIEKESNVTNPVLIASSIGLHEKINNVSLSQGVLIDELSNKPSKGEVILHGHRTLLGSPFLRLNEFKSGDIITIQWPDIGAVNYRVNGSKIVDPSYQMAVSNSTQKLYMITCDPIGSTAQRLIIESDMLNVSSLNTKELSNNPQEYYAIYIIVIFLAIGLIFTYFYPVKEDRIFILLTIALITGIMAYDYIFPFSPEIISSKLDIVTNFLDDGINQLFALF</sequence>
<organism evidence="3 4">
    <name type="scientific">Methanobrevibacter filiformis</name>
    <dbReference type="NCBI Taxonomy" id="55758"/>
    <lineage>
        <taxon>Archaea</taxon>
        <taxon>Methanobacteriati</taxon>
        <taxon>Methanobacteriota</taxon>
        <taxon>Methanomada group</taxon>
        <taxon>Methanobacteria</taxon>
        <taxon>Methanobacteriales</taxon>
        <taxon>Methanobacteriaceae</taxon>
        <taxon>Methanobrevibacter</taxon>
    </lineage>
</organism>
<dbReference type="InterPro" id="IPR023365">
    <property type="entry name" value="Sortase_dom-sf"/>
</dbReference>
<dbReference type="OrthoDB" id="75118at2157"/>
<comment type="caution">
    <text evidence="3">The sequence shown here is derived from an EMBL/GenBank/DDBJ whole genome shotgun (WGS) entry which is preliminary data.</text>
</comment>
<feature type="transmembrane region" description="Helical" evidence="2">
    <location>
        <begin position="203"/>
        <end position="222"/>
    </location>
</feature>
<proteinExistence type="predicted"/>
<gene>
    <name evidence="3" type="ORF">MBFIL_02690</name>
</gene>
<keyword evidence="2" id="KW-1133">Transmembrane helix</keyword>
<reference evidence="3 4" key="1">
    <citation type="submission" date="2016-04" db="EMBL/GenBank/DDBJ databases">
        <title>Genome sequence of Methanobrevibacter filiformis DSM 11501.</title>
        <authorList>
            <person name="Poehlein A."/>
            <person name="Seedorf H."/>
            <person name="Daniel R."/>
        </authorList>
    </citation>
    <scope>NUCLEOTIDE SEQUENCE [LARGE SCALE GENOMIC DNA]</scope>
    <source>
        <strain evidence="3 4">DSM 11501</strain>
    </source>
</reference>
<protein>
    <submittedName>
        <fullName evidence="3">Sortase family protein</fullName>
    </submittedName>
</protein>